<keyword evidence="3" id="KW-1185">Reference proteome</keyword>
<dbReference type="SMART" id="SM00220">
    <property type="entry name" value="S_TKc"/>
    <property type="match status" value="1"/>
</dbReference>
<dbReference type="EMBL" id="JAPFFF010000001">
    <property type="protein sequence ID" value="KAK8898556.1"/>
    <property type="molecule type" value="Genomic_DNA"/>
</dbReference>
<dbReference type="PROSITE" id="PS50011">
    <property type="entry name" value="PROTEIN_KINASE_DOM"/>
    <property type="match status" value="1"/>
</dbReference>
<feature type="domain" description="Protein kinase" evidence="1">
    <location>
        <begin position="12"/>
        <end position="264"/>
    </location>
</feature>
<dbReference type="Gene3D" id="1.10.510.10">
    <property type="entry name" value="Transferase(Phosphotransferase) domain 1"/>
    <property type="match status" value="1"/>
</dbReference>
<evidence type="ECO:0000313" key="3">
    <source>
        <dbReference type="Proteomes" id="UP001470230"/>
    </source>
</evidence>
<name>A0ABR2L5C3_9EUKA</name>
<sequence length="328" mass="37242">MTNPDFPDLPGFTYVEDLQDGFLGRTAILQKLSFNDHTKLVCKCIDCQRLGNKEQQNKFIDTLKSISLIRSIHFLPYSEVIVRDNHIFLIRPYLELSTLEELVLNDENPNMNEYFVLWKTIVHAFRNIHAMDIAPCFIRPNNIFISANGKPIITDIYPPIFDAARPQSSKDLIFLAPEFLQGSKQIGKPADVWSLGLLLLFMITGEVPWDIHNLIRMMRNMMKGYEGISIEIPEQLKPIIEATVIVDPDKRVPITTLSTFDPKVSDIVRGGNKIKPKINVQQSVLMKNSIVSQPKTKLHKGNINQRQSLATIPSVPSFLRESFASGLT</sequence>
<dbReference type="PANTHER" id="PTHR24362">
    <property type="entry name" value="SERINE/THREONINE-PROTEIN KINASE NEK"/>
    <property type="match status" value="1"/>
</dbReference>
<dbReference type="InterPro" id="IPR000719">
    <property type="entry name" value="Prot_kinase_dom"/>
</dbReference>
<comment type="caution">
    <text evidence="2">The sequence shown here is derived from an EMBL/GenBank/DDBJ whole genome shotgun (WGS) entry which is preliminary data.</text>
</comment>
<evidence type="ECO:0000313" key="2">
    <source>
        <dbReference type="EMBL" id="KAK8898556.1"/>
    </source>
</evidence>
<organism evidence="2 3">
    <name type="scientific">Tritrichomonas musculus</name>
    <dbReference type="NCBI Taxonomy" id="1915356"/>
    <lineage>
        <taxon>Eukaryota</taxon>
        <taxon>Metamonada</taxon>
        <taxon>Parabasalia</taxon>
        <taxon>Tritrichomonadida</taxon>
        <taxon>Tritrichomonadidae</taxon>
        <taxon>Tritrichomonas</taxon>
    </lineage>
</organism>
<evidence type="ECO:0000259" key="1">
    <source>
        <dbReference type="PROSITE" id="PS50011"/>
    </source>
</evidence>
<reference evidence="2 3" key="1">
    <citation type="submission" date="2024-04" db="EMBL/GenBank/DDBJ databases">
        <title>Tritrichomonas musculus Genome.</title>
        <authorList>
            <person name="Alves-Ferreira E."/>
            <person name="Grigg M."/>
            <person name="Lorenzi H."/>
            <person name="Galac M."/>
        </authorList>
    </citation>
    <scope>NUCLEOTIDE SEQUENCE [LARGE SCALE GENOMIC DNA]</scope>
    <source>
        <strain evidence="2 3">EAF2021</strain>
    </source>
</reference>
<gene>
    <name evidence="2" type="ORF">M9Y10_000848</name>
</gene>
<proteinExistence type="predicted"/>
<dbReference type="PANTHER" id="PTHR24362:SF309">
    <property type="entry name" value="PROTEIN KINASE DOMAIN-CONTAINING PROTEIN"/>
    <property type="match status" value="1"/>
</dbReference>
<dbReference type="InterPro" id="IPR011009">
    <property type="entry name" value="Kinase-like_dom_sf"/>
</dbReference>
<protein>
    <recommendedName>
        <fullName evidence="1">Protein kinase domain-containing protein</fullName>
    </recommendedName>
</protein>
<dbReference type="Pfam" id="PF00069">
    <property type="entry name" value="Pkinase"/>
    <property type="match status" value="1"/>
</dbReference>
<dbReference type="Proteomes" id="UP001470230">
    <property type="component" value="Unassembled WGS sequence"/>
</dbReference>
<dbReference type="SUPFAM" id="SSF56112">
    <property type="entry name" value="Protein kinase-like (PK-like)"/>
    <property type="match status" value="1"/>
</dbReference>
<accession>A0ABR2L5C3</accession>